<organism evidence="2">
    <name type="scientific">hydrothermal vent metagenome</name>
    <dbReference type="NCBI Taxonomy" id="652676"/>
    <lineage>
        <taxon>unclassified sequences</taxon>
        <taxon>metagenomes</taxon>
        <taxon>ecological metagenomes</taxon>
    </lineage>
</organism>
<feature type="domain" description="N-acetyltransferase" evidence="1">
    <location>
        <begin position="5"/>
        <end position="145"/>
    </location>
</feature>
<gene>
    <name evidence="2" type="ORF">MNBD_ALPHA03-888</name>
</gene>
<dbReference type="GO" id="GO:0016747">
    <property type="term" value="F:acyltransferase activity, transferring groups other than amino-acyl groups"/>
    <property type="evidence" value="ECO:0007669"/>
    <property type="project" value="InterPro"/>
</dbReference>
<reference evidence="2" key="1">
    <citation type="submission" date="2018-06" db="EMBL/GenBank/DDBJ databases">
        <authorList>
            <person name="Zhirakovskaya E."/>
        </authorList>
    </citation>
    <scope>NUCLEOTIDE SEQUENCE</scope>
</reference>
<protein>
    <recommendedName>
        <fullName evidence="1">N-acetyltransferase domain-containing protein</fullName>
    </recommendedName>
</protein>
<dbReference type="InterPro" id="IPR000182">
    <property type="entry name" value="GNAT_dom"/>
</dbReference>
<dbReference type="Gene3D" id="3.40.630.30">
    <property type="match status" value="1"/>
</dbReference>
<evidence type="ECO:0000313" key="2">
    <source>
        <dbReference type="EMBL" id="VAX08209.1"/>
    </source>
</evidence>
<proteinExistence type="predicted"/>
<name>A0A3B1AQE3_9ZZZZ</name>
<evidence type="ECO:0000259" key="1">
    <source>
        <dbReference type="PROSITE" id="PS51186"/>
    </source>
</evidence>
<dbReference type="AlphaFoldDB" id="A0A3B1AQE3"/>
<dbReference type="PROSITE" id="PS51186">
    <property type="entry name" value="GNAT"/>
    <property type="match status" value="1"/>
</dbReference>
<dbReference type="Pfam" id="PF13673">
    <property type="entry name" value="Acetyltransf_10"/>
    <property type="match status" value="1"/>
</dbReference>
<dbReference type="SUPFAM" id="SSF55729">
    <property type="entry name" value="Acyl-CoA N-acyltransferases (Nat)"/>
    <property type="match status" value="1"/>
</dbReference>
<sequence>MNEITIIKITSEKDLNRCFHIRTTVFVEEQNVPRDEEIDGLDGQADHFLLYQGRIPTATARVRYLNDIAKIERVAVLKGNRGHKIGHQLMTYIMADIKKNPQLKHMKLGAQVPVIAFYEKLGFTCHGDIFLDAGIKHRWMSLDTG</sequence>
<dbReference type="InterPro" id="IPR016181">
    <property type="entry name" value="Acyl_CoA_acyltransferase"/>
</dbReference>
<dbReference type="EMBL" id="UOFW01000236">
    <property type="protein sequence ID" value="VAX08209.1"/>
    <property type="molecule type" value="Genomic_DNA"/>
</dbReference>
<accession>A0A3B1AQE3</accession>